<evidence type="ECO:0000256" key="2">
    <source>
        <dbReference type="ARBA" id="ARBA00008872"/>
    </source>
</evidence>
<feature type="domain" description="Orn/DAP/Arg decarboxylase 2 N-terminal" evidence="9">
    <location>
        <begin position="37"/>
        <end position="264"/>
    </location>
</feature>
<dbReference type="PROSITE" id="PS00879">
    <property type="entry name" value="ODR_DC_2_2"/>
    <property type="match status" value="1"/>
</dbReference>
<name>A0A193LJ50_9GAMM</name>
<dbReference type="GO" id="GO:0033387">
    <property type="term" value="P:putrescine biosynthetic process from arginine, via ornithine"/>
    <property type="evidence" value="ECO:0007669"/>
    <property type="project" value="TreeGrafter"/>
</dbReference>
<evidence type="ECO:0000256" key="5">
    <source>
        <dbReference type="ARBA" id="ARBA00034115"/>
    </source>
</evidence>
<dbReference type="GO" id="GO:0004586">
    <property type="term" value="F:ornithine decarboxylase activity"/>
    <property type="evidence" value="ECO:0007669"/>
    <property type="project" value="UniProtKB-EC"/>
</dbReference>
<feature type="modified residue" description="N6-(pyridoxal phosphate)lysine" evidence="8">
    <location>
        <position position="52"/>
    </location>
</feature>
<evidence type="ECO:0000256" key="1">
    <source>
        <dbReference type="ARBA" id="ARBA00001933"/>
    </source>
</evidence>
<evidence type="ECO:0000313" key="11">
    <source>
        <dbReference type="Proteomes" id="UP000092695"/>
    </source>
</evidence>
<accession>A0A193LJ50</accession>
<feature type="active site" description="Proton donor" evidence="8">
    <location>
        <position position="328"/>
    </location>
</feature>
<dbReference type="GO" id="GO:0005737">
    <property type="term" value="C:cytoplasm"/>
    <property type="evidence" value="ECO:0007669"/>
    <property type="project" value="TreeGrafter"/>
</dbReference>
<organism evidence="10 11">
    <name type="scientific">Woeseia oceani</name>
    <dbReference type="NCBI Taxonomy" id="1548547"/>
    <lineage>
        <taxon>Bacteria</taxon>
        <taxon>Pseudomonadati</taxon>
        <taxon>Pseudomonadota</taxon>
        <taxon>Gammaproteobacteria</taxon>
        <taxon>Woeseiales</taxon>
        <taxon>Woeseiaceae</taxon>
        <taxon>Woeseia</taxon>
    </lineage>
</organism>
<dbReference type="InterPro" id="IPR022653">
    <property type="entry name" value="De-COase2_pyr-phos_BS"/>
</dbReference>
<evidence type="ECO:0000256" key="3">
    <source>
        <dbReference type="ARBA" id="ARBA00022898"/>
    </source>
</evidence>
<keyword evidence="4" id="KW-0456">Lyase</keyword>
<dbReference type="SUPFAM" id="SSF51419">
    <property type="entry name" value="PLP-binding barrel"/>
    <property type="match status" value="1"/>
</dbReference>
<keyword evidence="11" id="KW-1185">Reference proteome</keyword>
<dbReference type="PANTHER" id="PTHR11482:SF6">
    <property type="entry name" value="ORNITHINE DECARBOXYLASE 1-RELATED"/>
    <property type="match status" value="1"/>
</dbReference>
<evidence type="ECO:0000256" key="8">
    <source>
        <dbReference type="PIRSR" id="PIRSR600183-50"/>
    </source>
</evidence>
<evidence type="ECO:0000256" key="4">
    <source>
        <dbReference type="ARBA" id="ARBA00023239"/>
    </source>
</evidence>
<dbReference type="EC" id="4.1.1.17" evidence="6"/>
<comment type="catalytic activity">
    <reaction evidence="7">
        <text>L-ornithine + H(+) = putrescine + CO2</text>
        <dbReference type="Rhea" id="RHEA:22964"/>
        <dbReference type="ChEBI" id="CHEBI:15378"/>
        <dbReference type="ChEBI" id="CHEBI:16526"/>
        <dbReference type="ChEBI" id="CHEBI:46911"/>
        <dbReference type="ChEBI" id="CHEBI:326268"/>
        <dbReference type="EC" id="4.1.1.17"/>
    </reaction>
</comment>
<dbReference type="PANTHER" id="PTHR11482">
    <property type="entry name" value="ARGININE/DIAMINOPIMELATE/ORNITHINE DECARBOXYLASE"/>
    <property type="match status" value="1"/>
</dbReference>
<gene>
    <name evidence="10" type="ORF">BA177_15965</name>
</gene>
<evidence type="ECO:0000256" key="6">
    <source>
        <dbReference type="ARBA" id="ARBA00034138"/>
    </source>
</evidence>
<dbReference type="Proteomes" id="UP000092695">
    <property type="component" value="Chromosome"/>
</dbReference>
<dbReference type="RefSeq" id="WP_068617838.1">
    <property type="nucleotide sequence ID" value="NZ_CP016268.1"/>
</dbReference>
<comment type="cofactor">
    <cofactor evidence="1 8">
        <name>pyridoxal 5'-phosphate</name>
        <dbReference type="ChEBI" id="CHEBI:597326"/>
    </cofactor>
</comment>
<protein>
    <recommendedName>
        <fullName evidence="6">ornithine decarboxylase</fullName>
        <ecNumber evidence="6">4.1.1.17</ecNumber>
    </recommendedName>
</protein>
<dbReference type="Pfam" id="PF02784">
    <property type="entry name" value="Orn_Arg_deC_N"/>
    <property type="match status" value="1"/>
</dbReference>
<dbReference type="PRINTS" id="PR01182">
    <property type="entry name" value="ORNDCRBXLASE"/>
</dbReference>
<comment type="similarity">
    <text evidence="2">Belongs to the Orn/Lys/Arg decarboxylase class-II family.</text>
</comment>
<dbReference type="Gene3D" id="3.20.20.10">
    <property type="entry name" value="Alanine racemase"/>
    <property type="match status" value="1"/>
</dbReference>
<keyword evidence="3 8" id="KW-0663">Pyridoxal phosphate</keyword>
<dbReference type="Gene3D" id="2.40.37.10">
    <property type="entry name" value="Lyase, Ornithine Decarboxylase, Chain A, domain 1"/>
    <property type="match status" value="1"/>
</dbReference>
<dbReference type="SUPFAM" id="SSF50621">
    <property type="entry name" value="Alanine racemase C-terminal domain-like"/>
    <property type="match status" value="1"/>
</dbReference>
<dbReference type="InterPro" id="IPR009006">
    <property type="entry name" value="Ala_racemase/Decarboxylase_C"/>
</dbReference>
<dbReference type="PRINTS" id="PR01179">
    <property type="entry name" value="ODADCRBXLASE"/>
</dbReference>
<dbReference type="STRING" id="1548547.BA177_15965"/>
<proteinExistence type="inferred from homology"/>
<dbReference type="InterPro" id="IPR022657">
    <property type="entry name" value="De-COase2_CS"/>
</dbReference>
<dbReference type="OrthoDB" id="9802147at2"/>
<evidence type="ECO:0000256" key="7">
    <source>
        <dbReference type="ARBA" id="ARBA00049127"/>
    </source>
</evidence>
<dbReference type="InterPro" id="IPR022644">
    <property type="entry name" value="De-COase2_N"/>
</dbReference>
<sequence>MPYDTRQYAAISDVITDLNPGEPVYCIYPRLLHNDVRQFVSGFPGRVMYAVKANPDPRIVEHVLTAGVRDVDAASIEEMELVHAIDPTVRCYFMAPVRLRGAVERAYTAHHVRDYVVDHHDELRRVAAELPQQDVTVFVRMATDNPDATYNLSEKFGASHADTVALLREVASLGFEPALAFNTGSLVRRPGAYVDALKHCQKVLEEAGVAVRQVDVGGGFPSDYPGMQSEPWESFFKAIDETRQSLPLLRNVELHAEPGRALIANGMSLLTQVLHRAGNRLFINDGVWGSMVEPMLSKGELRYPSRAFRGTTPVTGADQNYEVFGPTCDSMDRLPAPLPLPCDLAAGDWIEFGTMGAYSLSNRTHFNGFFPDNFVEIVGDTSAPPSIG</sequence>
<dbReference type="InterPro" id="IPR002433">
    <property type="entry name" value="Orn_de-COase"/>
</dbReference>
<evidence type="ECO:0000259" key="9">
    <source>
        <dbReference type="Pfam" id="PF02784"/>
    </source>
</evidence>
<dbReference type="InterPro" id="IPR000183">
    <property type="entry name" value="Orn/DAP/Arg_de-COase"/>
</dbReference>
<dbReference type="PROSITE" id="PS00878">
    <property type="entry name" value="ODR_DC_2_1"/>
    <property type="match status" value="1"/>
</dbReference>
<dbReference type="AlphaFoldDB" id="A0A193LJ50"/>
<reference evidence="10 11" key="1">
    <citation type="submission" date="2016-06" db="EMBL/GenBank/DDBJ databases">
        <title>Complete genome sequence of a deep-branching marine Gamma Proteobacterium Woeseia oceani type strain XK5.</title>
        <authorList>
            <person name="Mu D."/>
            <person name="Du Z."/>
        </authorList>
    </citation>
    <scope>NUCLEOTIDE SEQUENCE [LARGE SCALE GENOMIC DNA]</scope>
    <source>
        <strain evidence="10 11">XK5</strain>
    </source>
</reference>
<dbReference type="EMBL" id="CP016268">
    <property type="protein sequence ID" value="ANO52481.1"/>
    <property type="molecule type" value="Genomic_DNA"/>
</dbReference>
<comment type="pathway">
    <text evidence="5">Amine and polyamine biosynthesis; putrescine biosynthesis via L-ornithine pathway; putrescine from L-ornithine: step 1/1.</text>
</comment>
<evidence type="ECO:0000313" key="10">
    <source>
        <dbReference type="EMBL" id="ANO52481.1"/>
    </source>
</evidence>
<dbReference type="InterPro" id="IPR029066">
    <property type="entry name" value="PLP-binding_barrel"/>
</dbReference>
<dbReference type="KEGG" id="woc:BA177_15965"/>